<evidence type="ECO:0000256" key="13">
    <source>
        <dbReference type="ARBA" id="ARBA00023288"/>
    </source>
</evidence>
<evidence type="ECO:0000256" key="14">
    <source>
        <dbReference type="ARBA" id="ARBA00037884"/>
    </source>
</evidence>
<organism evidence="24 25">
    <name type="scientific">Geotrypetes seraphini</name>
    <name type="common">Gaboon caecilian</name>
    <name type="synonym">Caecilia seraphini</name>
    <dbReference type="NCBI Taxonomy" id="260995"/>
    <lineage>
        <taxon>Eukaryota</taxon>
        <taxon>Metazoa</taxon>
        <taxon>Chordata</taxon>
        <taxon>Craniata</taxon>
        <taxon>Vertebrata</taxon>
        <taxon>Euteleostomi</taxon>
        <taxon>Amphibia</taxon>
        <taxon>Gymnophiona</taxon>
        <taxon>Geotrypetes</taxon>
    </lineage>
</organism>
<keyword evidence="4 23" id="KW-0812">Transmembrane</keyword>
<feature type="transmembrane region" description="Helical" evidence="23">
    <location>
        <begin position="12"/>
        <end position="32"/>
    </location>
</feature>
<evidence type="ECO:0000256" key="2">
    <source>
        <dbReference type="ARBA" id="ARBA00010459"/>
    </source>
</evidence>
<dbReference type="Proteomes" id="UP000515159">
    <property type="component" value="Chromosome 8"/>
</dbReference>
<dbReference type="GO" id="GO:0005635">
    <property type="term" value="C:nuclear envelope"/>
    <property type="evidence" value="ECO:0007669"/>
    <property type="project" value="TreeGrafter"/>
</dbReference>
<dbReference type="Pfam" id="PF01124">
    <property type="entry name" value="MAPEG"/>
    <property type="match status" value="1"/>
</dbReference>
<comment type="catalytic activity">
    <reaction evidence="17">
        <text>(5S)-hydroperoxy-(6E,8Z,11Z,14Z)-eicosatetraenoate + 2 glutathione = (5S)-hydroxy-(6E,8Z,11Z,14Z)-eicosatetraenoate + glutathione disulfide + H2O</text>
        <dbReference type="Rhea" id="RHEA:48620"/>
        <dbReference type="ChEBI" id="CHEBI:15377"/>
        <dbReference type="ChEBI" id="CHEBI:57450"/>
        <dbReference type="ChEBI" id="CHEBI:57925"/>
        <dbReference type="ChEBI" id="CHEBI:58297"/>
        <dbReference type="ChEBI" id="CHEBI:90632"/>
    </reaction>
    <physiologicalReaction direction="left-to-right" evidence="17">
        <dbReference type="Rhea" id="RHEA:48621"/>
    </physiologicalReaction>
</comment>
<dbReference type="GO" id="GO:0004364">
    <property type="term" value="F:glutathione transferase activity"/>
    <property type="evidence" value="ECO:0007669"/>
    <property type="project" value="TreeGrafter"/>
</dbReference>
<evidence type="ECO:0000256" key="4">
    <source>
        <dbReference type="ARBA" id="ARBA00022692"/>
    </source>
</evidence>
<dbReference type="AlphaFoldDB" id="A0A6P8RVA9"/>
<dbReference type="PANTHER" id="PTHR10250:SF19">
    <property type="entry name" value="MICROSOMAL GLUTATHIONE S-TRANSFERASE 3B"/>
    <property type="match status" value="1"/>
</dbReference>
<comment type="subcellular location">
    <subcellularLocation>
        <location evidence="1">Mitochondrion outer membrane</location>
        <topology evidence="1">Multi-pass membrane protein</topology>
    </subcellularLocation>
</comment>
<keyword evidence="8" id="KW-0443">Lipid metabolism</keyword>
<keyword evidence="12" id="KW-0456">Lyase</keyword>
<proteinExistence type="inferred from homology"/>
<evidence type="ECO:0000256" key="7">
    <source>
        <dbReference type="ARBA" id="ARBA00023002"/>
    </source>
</evidence>
<evidence type="ECO:0000256" key="12">
    <source>
        <dbReference type="ARBA" id="ARBA00023239"/>
    </source>
</evidence>
<keyword evidence="3" id="KW-0808">Transferase</keyword>
<protein>
    <recommendedName>
        <fullName evidence="20">Glutathione S-transferase 3, mitochondrial</fullName>
        <ecNumber evidence="16">4.4.1.20</ecNumber>
    </recommendedName>
    <alternativeName>
        <fullName evidence="21">Glutathione peroxidase MGST3</fullName>
    </alternativeName>
    <alternativeName>
        <fullName evidence="22">LTC4 synthase MGST3</fullName>
    </alternativeName>
</protein>
<evidence type="ECO:0000256" key="3">
    <source>
        <dbReference type="ARBA" id="ARBA00022679"/>
    </source>
</evidence>
<evidence type="ECO:0000313" key="24">
    <source>
        <dbReference type="Proteomes" id="UP000515159"/>
    </source>
</evidence>
<evidence type="ECO:0000256" key="6">
    <source>
        <dbReference type="ARBA" id="ARBA00022989"/>
    </source>
</evidence>
<name>A0A6P8RVA9_GEOSA</name>
<evidence type="ECO:0000256" key="9">
    <source>
        <dbReference type="ARBA" id="ARBA00023128"/>
    </source>
</evidence>
<evidence type="ECO:0000256" key="21">
    <source>
        <dbReference type="ARBA" id="ARBA00075145"/>
    </source>
</evidence>
<comment type="similarity">
    <text evidence="2">Belongs to the MAPEG family.</text>
</comment>
<keyword evidence="7" id="KW-0560">Oxidoreductase</keyword>
<evidence type="ECO:0000256" key="15">
    <source>
        <dbReference type="ARBA" id="ARBA00037916"/>
    </source>
</evidence>
<dbReference type="SUPFAM" id="SSF161084">
    <property type="entry name" value="MAPEG domain-like"/>
    <property type="match status" value="1"/>
</dbReference>
<dbReference type="PANTHER" id="PTHR10250">
    <property type="entry name" value="MICROSOMAL GLUTATHIONE S-TRANSFERASE"/>
    <property type="match status" value="1"/>
</dbReference>
<dbReference type="EC" id="4.4.1.20" evidence="16"/>
<sequence length="142" mass="16166">MASAIVDIVPQNFAYVIFTFCYAQVMLLYLIINVRAARKKYNIKYPQMYSDKDNIFNCIQRAHQNTLEVYPTWLVFQLISGFAFPVAASVLGAIWVTSRFTYAWGYYTGDPAKRMRGVYGYIGFYGVIILSITAALQLLGVL</sequence>
<keyword evidence="6 23" id="KW-1133">Transmembrane helix</keyword>
<accession>A0A6P8RVA9</accession>
<dbReference type="GO" id="GO:0005783">
    <property type="term" value="C:endoplasmic reticulum"/>
    <property type="evidence" value="ECO:0007669"/>
    <property type="project" value="TreeGrafter"/>
</dbReference>
<keyword evidence="13" id="KW-0449">Lipoprotein</keyword>
<evidence type="ECO:0000256" key="17">
    <source>
        <dbReference type="ARBA" id="ARBA00043664"/>
    </source>
</evidence>
<feature type="transmembrane region" description="Helical" evidence="23">
    <location>
        <begin position="74"/>
        <end position="97"/>
    </location>
</feature>
<comment type="pathway">
    <text evidence="15">Lipid metabolism; arachidonate metabolism.</text>
</comment>
<dbReference type="FunFam" id="1.20.120.550:FF:000004">
    <property type="entry name" value="Microsomal glutathione S-transferase 3"/>
    <property type="match status" value="1"/>
</dbReference>
<dbReference type="GO" id="GO:0006629">
    <property type="term" value="P:lipid metabolic process"/>
    <property type="evidence" value="ECO:0007669"/>
    <property type="project" value="UniProtKB-KW"/>
</dbReference>
<evidence type="ECO:0000256" key="22">
    <source>
        <dbReference type="ARBA" id="ARBA00076908"/>
    </source>
</evidence>
<feature type="transmembrane region" description="Helical" evidence="23">
    <location>
        <begin position="118"/>
        <end position="139"/>
    </location>
</feature>
<evidence type="ECO:0000256" key="19">
    <source>
        <dbReference type="ARBA" id="ARBA00051411"/>
    </source>
</evidence>
<evidence type="ECO:0000256" key="8">
    <source>
        <dbReference type="ARBA" id="ARBA00023098"/>
    </source>
</evidence>
<evidence type="ECO:0000256" key="18">
    <source>
        <dbReference type="ARBA" id="ARBA00049298"/>
    </source>
</evidence>
<evidence type="ECO:0000256" key="20">
    <source>
        <dbReference type="ARBA" id="ARBA00069748"/>
    </source>
</evidence>
<dbReference type="KEGG" id="gsh:117364495"/>
<dbReference type="GeneID" id="117364495"/>
<dbReference type="InterPro" id="IPR023352">
    <property type="entry name" value="MAPEG-like_dom_sf"/>
</dbReference>
<evidence type="ECO:0000313" key="25">
    <source>
        <dbReference type="RefSeq" id="XP_033809620.1"/>
    </source>
</evidence>
<evidence type="ECO:0000256" key="10">
    <source>
        <dbReference type="ARBA" id="ARBA00023136"/>
    </source>
</evidence>
<evidence type="ECO:0000256" key="23">
    <source>
        <dbReference type="SAM" id="Phobius"/>
    </source>
</evidence>
<dbReference type="RefSeq" id="XP_033809620.1">
    <property type="nucleotide sequence ID" value="XM_033953729.1"/>
</dbReference>
<evidence type="ECO:0000256" key="16">
    <source>
        <dbReference type="ARBA" id="ARBA00039056"/>
    </source>
</evidence>
<keyword evidence="5" id="KW-1000">Mitochondrion outer membrane</keyword>
<comment type="pathway">
    <text evidence="14">Lipid metabolism; leukotriene C4 biosynthesis.</text>
</comment>
<reference evidence="25" key="1">
    <citation type="submission" date="2025-08" db="UniProtKB">
        <authorList>
            <consortium name="RefSeq"/>
        </authorList>
    </citation>
    <scope>IDENTIFICATION</scope>
</reference>
<dbReference type="Gene3D" id="1.20.120.550">
    <property type="entry name" value="Membrane associated eicosanoid/glutathione metabolism-like domain"/>
    <property type="match status" value="1"/>
</dbReference>
<evidence type="ECO:0000256" key="11">
    <source>
        <dbReference type="ARBA" id="ARBA00023139"/>
    </source>
</evidence>
<keyword evidence="24" id="KW-1185">Reference proteome</keyword>
<dbReference type="InterPro" id="IPR001129">
    <property type="entry name" value="Membr-assoc_MAPEG"/>
</dbReference>
<dbReference type="GO" id="GO:0004602">
    <property type="term" value="F:glutathione peroxidase activity"/>
    <property type="evidence" value="ECO:0007669"/>
    <property type="project" value="TreeGrafter"/>
</dbReference>
<dbReference type="InterPro" id="IPR050997">
    <property type="entry name" value="MAPEG"/>
</dbReference>
<keyword evidence="9" id="KW-0496">Mitochondrion</keyword>
<dbReference type="GO" id="GO:0005741">
    <property type="term" value="C:mitochondrial outer membrane"/>
    <property type="evidence" value="ECO:0007669"/>
    <property type="project" value="UniProtKB-SubCell"/>
</dbReference>
<keyword evidence="10 23" id="KW-0472">Membrane</keyword>
<comment type="catalytic activity">
    <reaction evidence="18">
        <text>leukotriene C4 = leukotriene A4 + glutathione</text>
        <dbReference type="Rhea" id="RHEA:17617"/>
        <dbReference type="ChEBI" id="CHEBI:57463"/>
        <dbReference type="ChEBI" id="CHEBI:57925"/>
        <dbReference type="ChEBI" id="CHEBI:57973"/>
        <dbReference type="EC" id="4.4.1.20"/>
    </reaction>
    <physiologicalReaction direction="right-to-left" evidence="18">
        <dbReference type="Rhea" id="RHEA:17619"/>
    </physiologicalReaction>
</comment>
<evidence type="ECO:0000256" key="5">
    <source>
        <dbReference type="ARBA" id="ARBA00022787"/>
    </source>
</evidence>
<keyword evidence="11" id="KW-0564">Palmitate</keyword>
<dbReference type="OrthoDB" id="410651at2759"/>
<dbReference type="GO" id="GO:0006691">
    <property type="term" value="P:leukotriene metabolic process"/>
    <property type="evidence" value="ECO:0007669"/>
    <property type="project" value="UniProtKB-ARBA"/>
</dbReference>
<comment type="catalytic activity">
    <reaction evidence="19">
        <text>15-deoxy-Delta(12,14)-prostaglandin J2 + glutathione = 15-deoxy-Delta(12,14)-prostaglandin J2-S-(R)-glutathione</text>
        <dbReference type="Rhea" id="RHEA:75963"/>
        <dbReference type="ChEBI" id="CHEBI:57925"/>
        <dbReference type="ChEBI" id="CHEBI:85236"/>
        <dbReference type="ChEBI" id="CHEBI:194498"/>
    </reaction>
    <physiologicalReaction direction="left-to-right" evidence="19">
        <dbReference type="Rhea" id="RHEA:75964"/>
    </physiologicalReaction>
</comment>
<evidence type="ECO:0000256" key="1">
    <source>
        <dbReference type="ARBA" id="ARBA00004374"/>
    </source>
</evidence>
<dbReference type="InParanoid" id="A0A6P8RVA9"/>
<dbReference type="GO" id="GO:0004464">
    <property type="term" value="F:leukotriene-C4 synthase activity"/>
    <property type="evidence" value="ECO:0007669"/>
    <property type="project" value="UniProtKB-EC"/>
</dbReference>
<gene>
    <name evidence="25" type="primary">LOC117364495</name>
</gene>